<dbReference type="OrthoDB" id="6250271at2759"/>
<dbReference type="InterPro" id="IPR002126">
    <property type="entry name" value="Cadherin-like_dom"/>
</dbReference>
<keyword evidence="7 10" id="KW-0472">Membrane</keyword>
<dbReference type="PRINTS" id="PR00205">
    <property type="entry name" value="CADHERIN"/>
</dbReference>
<dbReference type="PROSITE" id="PS50268">
    <property type="entry name" value="CADHERIN_2"/>
    <property type="match status" value="3"/>
</dbReference>
<gene>
    <name evidence="13" type="ORF">APICC_09702</name>
</gene>
<dbReference type="PANTHER" id="PTHR24025">
    <property type="entry name" value="DESMOGLEIN FAMILY MEMBER"/>
    <property type="match status" value="1"/>
</dbReference>
<feature type="compositionally biased region" description="Low complexity" evidence="9">
    <location>
        <begin position="544"/>
        <end position="554"/>
    </location>
</feature>
<evidence type="ECO:0000256" key="4">
    <source>
        <dbReference type="ARBA" id="ARBA00022837"/>
    </source>
</evidence>
<evidence type="ECO:0000256" key="3">
    <source>
        <dbReference type="ARBA" id="ARBA00022737"/>
    </source>
</evidence>
<feature type="domain" description="Cadherin" evidence="12">
    <location>
        <begin position="42"/>
        <end position="138"/>
    </location>
</feature>
<dbReference type="InterPro" id="IPR016187">
    <property type="entry name" value="CTDL_fold"/>
</dbReference>
<dbReference type="PROSITE" id="PS00232">
    <property type="entry name" value="CADHERIN_1"/>
    <property type="match status" value="1"/>
</dbReference>
<evidence type="ECO:0000256" key="9">
    <source>
        <dbReference type="SAM" id="MobiDB-lite"/>
    </source>
</evidence>
<dbReference type="GO" id="GO:0005911">
    <property type="term" value="C:cell-cell junction"/>
    <property type="evidence" value="ECO:0007669"/>
    <property type="project" value="TreeGrafter"/>
</dbReference>
<evidence type="ECO:0000256" key="7">
    <source>
        <dbReference type="ARBA" id="ARBA00023136"/>
    </source>
</evidence>
<evidence type="ECO:0000256" key="5">
    <source>
        <dbReference type="ARBA" id="ARBA00022889"/>
    </source>
</evidence>
<keyword evidence="2 10" id="KW-0812">Transmembrane</keyword>
<feature type="domain" description="Cadherin" evidence="12">
    <location>
        <begin position="258"/>
        <end position="402"/>
    </location>
</feature>
<keyword evidence="5" id="KW-0130">Cell adhesion</keyword>
<dbReference type="GO" id="GO:0005509">
    <property type="term" value="F:calcium ion binding"/>
    <property type="evidence" value="ECO:0007669"/>
    <property type="project" value="UniProtKB-UniRule"/>
</dbReference>
<evidence type="ECO:0000259" key="11">
    <source>
        <dbReference type="PROSITE" id="PS50041"/>
    </source>
</evidence>
<dbReference type="SMART" id="SM00034">
    <property type="entry name" value="CLECT"/>
    <property type="match status" value="1"/>
</dbReference>
<keyword evidence="4 8" id="KW-0106">Calcium</keyword>
<keyword evidence="3" id="KW-0677">Repeat</keyword>
<dbReference type="Pfam" id="PF00059">
    <property type="entry name" value="Lectin_C"/>
    <property type="match status" value="1"/>
</dbReference>
<dbReference type="GO" id="GO:0005886">
    <property type="term" value="C:plasma membrane"/>
    <property type="evidence" value="ECO:0007669"/>
    <property type="project" value="InterPro"/>
</dbReference>
<evidence type="ECO:0000259" key="12">
    <source>
        <dbReference type="PROSITE" id="PS50268"/>
    </source>
</evidence>
<feature type="transmembrane region" description="Helical" evidence="10">
    <location>
        <begin position="512"/>
        <end position="537"/>
    </location>
</feature>
<feature type="region of interest" description="Disordered" evidence="9">
    <location>
        <begin position="582"/>
        <end position="613"/>
    </location>
</feature>
<accession>A0A2A3ERY1</accession>
<dbReference type="InterPro" id="IPR015919">
    <property type="entry name" value="Cadherin-like_sf"/>
</dbReference>
<reference evidence="13 14" key="1">
    <citation type="submission" date="2014-07" db="EMBL/GenBank/DDBJ databases">
        <title>Genomic and transcriptomic analysis on Apis cerana provide comprehensive insights into honey bee biology.</title>
        <authorList>
            <person name="Diao Q."/>
            <person name="Sun L."/>
            <person name="Zheng H."/>
            <person name="Zheng H."/>
            <person name="Xu S."/>
            <person name="Wang S."/>
            <person name="Zeng Z."/>
            <person name="Hu F."/>
            <person name="Su S."/>
            <person name="Wu J."/>
        </authorList>
    </citation>
    <scope>NUCLEOTIDE SEQUENCE [LARGE SCALE GENOMIC DNA]</scope>
    <source>
        <tissue evidence="13">Pupae without intestine</tissue>
    </source>
</reference>
<feature type="compositionally biased region" description="Basic and acidic residues" evidence="9">
    <location>
        <begin position="589"/>
        <end position="598"/>
    </location>
</feature>
<dbReference type="SMART" id="SM00112">
    <property type="entry name" value="CA"/>
    <property type="match status" value="4"/>
</dbReference>
<dbReference type="CDD" id="cd11304">
    <property type="entry name" value="Cadherin_repeat"/>
    <property type="match status" value="4"/>
</dbReference>
<name>A0A2A3ERY1_APICC</name>
<proteinExistence type="predicted"/>
<keyword evidence="14" id="KW-1185">Reference proteome</keyword>
<comment type="subcellular location">
    <subcellularLocation>
        <location evidence="1">Membrane</location>
    </subcellularLocation>
</comment>
<feature type="region of interest" description="Disordered" evidence="9">
    <location>
        <begin position="542"/>
        <end position="568"/>
    </location>
</feature>
<dbReference type="STRING" id="94128.A0A2A3ERY1"/>
<evidence type="ECO:0000256" key="10">
    <source>
        <dbReference type="SAM" id="Phobius"/>
    </source>
</evidence>
<dbReference type="SUPFAM" id="SSF56436">
    <property type="entry name" value="C-type lectin-like"/>
    <property type="match status" value="1"/>
</dbReference>
<evidence type="ECO:0000256" key="8">
    <source>
        <dbReference type="PROSITE-ProRule" id="PRU00043"/>
    </source>
</evidence>
<dbReference type="InterPro" id="IPR020894">
    <property type="entry name" value="Cadherin_CS"/>
</dbReference>
<dbReference type="InterPro" id="IPR050971">
    <property type="entry name" value="Cadherin-domain_protein"/>
</dbReference>
<evidence type="ECO:0000256" key="2">
    <source>
        <dbReference type="ARBA" id="ARBA00022692"/>
    </source>
</evidence>
<feature type="domain" description="C-type lectin" evidence="11">
    <location>
        <begin position="875"/>
        <end position="992"/>
    </location>
</feature>
<dbReference type="InterPro" id="IPR016186">
    <property type="entry name" value="C-type_lectin-like/link_sf"/>
</dbReference>
<dbReference type="PANTHER" id="PTHR24025:SF23">
    <property type="entry name" value="NEURAL-CADHERIN"/>
    <property type="match status" value="1"/>
</dbReference>
<dbReference type="Proteomes" id="UP000242457">
    <property type="component" value="Unassembled WGS sequence"/>
</dbReference>
<dbReference type="Gene3D" id="2.60.40.60">
    <property type="entry name" value="Cadherins"/>
    <property type="match status" value="4"/>
</dbReference>
<keyword evidence="6 10" id="KW-1133">Transmembrane helix</keyword>
<dbReference type="SUPFAM" id="SSF49313">
    <property type="entry name" value="Cadherin-like"/>
    <property type="match status" value="3"/>
</dbReference>
<evidence type="ECO:0000256" key="1">
    <source>
        <dbReference type="ARBA" id="ARBA00004370"/>
    </source>
</evidence>
<dbReference type="InterPro" id="IPR001304">
    <property type="entry name" value="C-type_lectin-like"/>
</dbReference>
<organism evidence="13 14">
    <name type="scientific">Apis cerana cerana</name>
    <name type="common">Oriental honeybee</name>
    <dbReference type="NCBI Taxonomy" id="94128"/>
    <lineage>
        <taxon>Eukaryota</taxon>
        <taxon>Metazoa</taxon>
        <taxon>Ecdysozoa</taxon>
        <taxon>Arthropoda</taxon>
        <taxon>Hexapoda</taxon>
        <taxon>Insecta</taxon>
        <taxon>Pterygota</taxon>
        <taxon>Neoptera</taxon>
        <taxon>Endopterygota</taxon>
        <taxon>Hymenoptera</taxon>
        <taxon>Apocrita</taxon>
        <taxon>Aculeata</taxon>
        <taxon>Apoidea</taxon>
        <taxon>Anthophila</taxon>
        <taxon>Apidae</taxon>
        <taxon>Apis</taxon>
    </lineage>
</organism>
<dbReference type="GO" id="GO:0007156">
    <property type="term" value="P:homophilic cell adhesion via plasma membrane adhesion molecules"/>
    <property type="evidence" value="ECO:0007669"/>
    <property type="project" value="InterPro"/>
</dbReference>
<evidence type="ECO:0000256" key="6">
    <source>
        <dbReference type="ARBA" id="ARBA00022989"/>
    </source>
</evidence>
<dbReference type="EMBL" id="KZ288193">
    <property type="protein sequence ID" value="PBC34032.1"/>
    <property type="molecule type" value="Genomic_DNA"/>
</dbReference>
<feature type="compositionally biased region" description="Acidic residues" evidence="9">
    <location>
        <begin position="599"/>
        <end position="613"/>
    </location>
</feature>
<dbReference type="Pfam" id="PF00028">
    <property type="entry name" value="Cadherin"/>
    <property type="match status" value="1"/>
</dbReference>
<protein>
    <submittedName>
        <fullName evidence="13">Protocadherin wing polarity protein stan</fullName>
    </submittedName>
</protein>
<dbReference type="Gene3D" id="3.10.100.10">
    <property type="entry name" value="Mannose-Binding Protein A, subunit A"/>
    <property type="match status" value="1"/>
</dbReference>
<dbReference type="CDD" id="cd00037">
    <property type="entry name" value="CLECT"/>
    <property type="match status" value="1"/>
</dbReference>
<evidence type="ECO:0000313" key="14">
    <source>
        <dbReference type="Proteomes" id="UP000242457"/>
    </source>
</evidence>
<feature type="domain" description="Cadherin" evidence="12">
    <location>
        <begin position="139"/>
        <end position="257"/>
    </location>
</feature>
<dbReference type="AlphaFoldDB" id="A0A2A3ERY1"/>
<sequence length="1012" mass="110736">MDRRNTIRSTLETAKEISSFHTVIRDARCFLENGATAAHLFVGEDLPVGDTVGVLGVLGDPGPQGDIELRLQELDSPVTFSAYSKNLTLIRPLDKEGVDGPASVYVNVICERKHTLDPGFVIPVNIRVTDANDNAPQFVNAPYVLNISEVTVVDMRVLQDVTVVGTRVLQGVRAVDADQPGPFSTVQYAVLPGPHSDYFVFVNALEGTLVLRKPLDYETLANFSVDIRAQDQGNPPKSSATTLYVNVIDADDQNPAFQSDQYKILVPRNIKTRKTLKVDPMAIKAMDQDVGINAPVKYTIQGGILPFLTLNPETAEATQLDNPDKYALSTIVVSRETDWNVEPTAGGRLPVKFIRRDHQTSIPENTPPGSVLLTTGVNKLDSNDTSRVNVSVEDVNEWEPRFRHPRYEFHAATSREGSIVGKLEAADGDRDDKISLSLRGPDARSFEIRDNGELILRSVATVNGSLARLVAVASDSGRPPRSSMIPVIVHVPNSGSLPIAARAAPAWLGSSVLLVAVFGAVLGLLGVIILVLILYIYKNKRPKTSGSVSSVGTGYREKSPVPSALSPTPQVLGANMLQDALEVGPRRGTRAEDMRNIEENGEEEAGDDSEEMDREIVDDSINGESQPANNDSGDVENPVFGARNYSATIKSVTSARQIPVYARHKIAPAPPNPPGLSATSNIPNVGGLVQNMNDLSAKTNLNASSCQSSNYSGDVPDSLVPAWPACSVSQRVKKLSWDDDDRTVDSVEVTAETMSRNNNLYSISTINSLNVSMIEPLGIWGEILENWTISDSKITRMSKVMKLGDKSLTVTSKISMPNKREVSETDLYLLGAIEKLVYRVDFLENRLKRAEELLYYVISGNINKKEPCPSNYSKIGQNCYHFSNREFDWKSSASLCRGMGGQLLEFDTNNEKHDVIINLQTNSKLKGKTFWTGGLNPGLLWIWASSAKPVYQNTKYTVPGDGRCLKLSYNSTSKLYSYQSDDCGARHKYACKLTKDDDSAKKIEKTAKMLNE</sequence>
<dbReference type="PROSITE" id="PS50041">
    <property type="entry name" value="C_TYPE_LECTIN_2"/>
    <property type="match status" value="1"/>
</dbReference>
<evidence type="ECO:0000313" key="13">
    <source>
        <dbReference type="EMBL" id="PBC34032.1"/>
    </source>
</evidence>